<dbReference type="SUPFAM" id="SSF54593">
    <property type="entry name" value="Glyoxalase/Bleomycin resistance protein/Dihydroxybiphenyl dioxygenase"/>
    <property type="match status" value="1"/>
</dbReference>
<proteinExistence type="predicted"/>
<dbReference type="Gene3D" id="3.10.180.10">
    <property type="entry name" value="2,3-Dihydroxybiphenyl 1,2-Dioxygenase, domain 1"/>
    <property type="match status" value="1"/>
</dbReference>
<protein>
    <submittedName>
        <fullName evidence="2">Glyoxalase superfamily protein</fullName>
    </submittedName>
</protein>
<dbReference type="Pfam" id="PF00903">
    <property type="entry name" value="Glyoxalase"/>
    <property type="match status" value="1"/>
</dbReference>
<organism evidence="2 3">
    <name type="scientific">Arthrobacter halodurans</name>
    <dbReference type="NCBI Taxonomy" id="516699"/>
    <lineage>
        <taxon>Bacteria</taxon>
        <taxon>Bacillati</taxon>
        <taxon>Actinomycetota</taxon>
        <taxon>Actinomycetes</taxon>
        <taxon>Micrococcales</taxon>
        <taxon>Micrococcaceae</taxon>
        <taxon>Arthrobacter</taxon>
    </lineage>
</organism>
<evidence type="ECO:0000313" key="3">
    <source>
        <dbReference type="Proteomes" id="UP001575652"/>
    </source>
</evidence>
<dbReference type="InterPro" id="IPR037523">
    <property type="entry name" value="VOC_core"/>
</dbReference>
<dbReference type="PANTHER" id="PTHR36437">
    <property type="entry name" value="GLYOXALASE/BLEOMYCIN RESISTANCE PROTEIN/DIOXYGENASE"/>
    <property type="match status" value="1"/>
</dbReference>
<comment type="caution">
    <text evidence="2">The sequence shown here is derived from an EMBL/GenBank/DDBJ whole genome shotgun (WGS) entry which is preliminary data.</text>
</comment>
<evidence type="ECO:0000259" key="1">
    <source>
        <dbReference type="PROSITE" id="PS51819"/>
    </source>
</evidence>
<reference evidence="2 3" key="1">
    <citation type="submission" date="2024-09" db="EMBL/GenBank/DDBJ databases">
        <authorList>
            <person name="Salinas-Garcia M.A."/>
            <person name="Prieme A."/>
        </authorList>
    </citation>
    <scope>NUCLEOTIDE SEQUENCE [LARGE SCALE GENOMIC DNA]</scope>
    <source>
        <strain evidence="2 3">DSM 21081</strain>
    </source>
</reference>
<dbReference type="PROSITE" id="PS51819">
    <property type="entry name" value="VOC"/>
    <property type="match status" value="1"/>
</dbReference>
<dbReference type="InterPro" id="IPR004360">
    <property type="entry name" value="Glyas_Fos-R_dOase_dom"/>
</dbReference>
<feature type="domain" description="VOC" evidence="1">
    <location>
        <begin position="4"/>
        <end position="119"/>
    </location>
</feature>
<evidence type="ECO:0000313" key="2">
    <source>
        <dbReference type="EMBL" id="MFB0834669.1"/>
    </source>
</evidence>
<sequence length="128" mass="13855">MDMKLELVPVPVTDVDRAKNFYVGQVGFNADHDHRVSTELRFVQLTPSGSACSVVIGEGITDMAPGSQRGLQLVIDDADAAREELLSRGVEVGDVDEQPWGRFLYFADPDGNTWALQQLPPKAGAAAE</sequence>
<name>A0ABV4UNG8_9MICC</name>
<dbReference type="InterPro" id="IPR029068">
    <property type="entry name" value="Glyas_Bleomycin-R_OHBP_Dase"/>
</dbReference>
<dbReference type="EMBL" id="JBHDLJ010000005">
    <property type="protein sequence ID" value="MFB0834669.1"/>
    <property type="molecule type" value="Genomic_DNA"/>
</dbReference>
<dbReference type="RefSeq" id="WP_373971838.1">
    <property type="nucleotide sequence ID" value="NZ_JBHDLJ010000005.1"/>
</dbReference>
<accession>A0ABV4UNG8</accession>
<gene>
    <name evidence="2" type="ORF">ACETWP_08725</name>
</gene>
<dbReference type="Proteomes" id="UP001575652">
    <property type="component" value="Unassembled WGS sequence"/>
</dbReference>
<keyword evidence="3" id="KW-1185">Reference proteome</keyword>
<dbReference type="PANTHER" id="PTHR36437:SF2">
    <property type="entry name" value="GLYOXALASE_BLEOMYCIN RESISTANCE PROTEIN_DIOXYGENASE"/>
    <property type="match status" value="1"/>
</dbReference>